<dbReference type="PANTHER" id="PTHR28304">
    <property type="entry name" value="PEROXISOMAL MEMBRANE PROTEIN PEX29"/>
    <property type="match status" value="1"/>
</dbReference>
<dbReference type="PANTHER" id="PTHR28304:SF1">
    <property type="entry name" value="PEROXISOMAL MEMBRANE PROTEIN PEX28"/>
    <property type="match status" value="1"/>
</dbReference>
<protein>
    <submittedName>
        <fullName evidence="8">ZYRO0B15246p</fullName>
    </submittedName>
</protein>
<evidence type="ECO:0000256" key="2">
    <source>
        <dbReference type="ARBA" id="ARBA00022692"/>
    </source>
</evidence>
<feature type="transmembrane region" description="Helical" evidence="6">
    <location>
        <begin position="361"/>
        <end position="377"/>
    </location>
</feature>
<feature type="transmembrane region" description="Helical" evidence="6">
    <location>
        <begin position="337"/>
        <end position="355"/>
    </location>
</feature>
<reference evidence="8 9" key="1">
    <citation type="journal article" date="2009" name="Genome Res.">
        <title>Comparative genomics of protoploid Saccharomycetaceae.</title>
        <authorList>
            <consortium name="The Genolevures Consortium"/>
            <person name="Souciet J.-L."/>
            <person name="Dujon B."/>
            <person name="Gaillardin C."/>
            <person name="Johnston M."/>
            <person name="Baret P.V."/>
            <person name="Cliften P."/>
            <person name="Sherman D.J."/>
            <person name="Weissenbach J."/>
            <person name="Westhof E."/>
            <person name="Wincker P."/>
            <person name="Jubin C."/>
            <person name="Poulain J."/>
            <person name="Barbe V."/>
            <person name="Segurens B."/>
            <person name="Artiguenave F."/>
            <person name="Anthouard V."/>
            <person name="Vacherie B."/>
            <person name="Val M.-E."/>
            <person name="Fulton R.S."/>
            <person name="Minx P."/>
            <person name="Wilson R."/>
            <person name="Durrens P."/>
            <person name="Jean G."/>
            <person name="Marck C."/>
            <person name="Martin T."/>
            <person name="Nikolski M."/>
            <person name="Rolland T."/>
            <person name="Seret M.-L."/>
            <person name="Casaregola S."/>
            <person name="Despons L."/>
            <person name="Fairhead C."/>
            <person name="Fischer G."/>
            <person name="Lafontaine I."/>
            <person name="Leh V."/>
            <person name="Lemaire M."/>
            <person name="de Montigny J."/>
            <person name="Neuveglise C."/>
            <person name="Thierry A."/>
            <person name="Blanc-Lenfle I."/>
            <person name="Bleykasten C."/>
            <person name="Diffels J."/>
            <person name="Fritsch E."/>
            <person name="Frangeul L."/>
            <person name="Goeffon A."/>
            <person name="Jauniaux N."/>
            <person name="Kachouri-Lafond R."/>
            <person name="Payen C."/>
            <person name="Potier S."/>
            <person name="Pribylova L."/>
            <person name="Ozanne C."/>
            <person name="Richard G.-F."/>
            <person name="Sacerdot C."/>
            <person name="Straub M.-L."/>
            <person name="Talla E."/>
        </authorList>
    </citation>
    <scope>NUCLEOTIDE SEQUENCE [LARGE SCALE GENOMIC DNA]</scope>
    <source>
        <strain evidence="8 9">ATCC 2623 / CBS 732 / BCRC 21506 / NBRC 1130 / NCYC 568 / NRRL Y-229</strain>
    </source>
</reference>
<comment type="subcellular location">
    <subcellularLocation>
        <location evidence="1">Peroxisome membrane</location>
        <topology evidence="1">Multi-pass membrane protein</topology>
    </subcellularLocation>
</comment>
<keyword evidence="3 6" id="KW-1133">Transmembrane helix</keyword>
<evidence type="ECO:0000256" key="3">
    <source>
        <dbReference type="ARBA" id="ARBA00022989"/>
    </source>
</evidence>
<evidence type="ECO:0000256" key="1">
    <source>
        <dbReference type="ARBA" id="ARBA00004585"/>
    </source>
</evidence>
<proteinExistence type="predicted"/>
<dbReference type="STRING" id="559307.C5DSA8"/>
<name>C5DSA8_ZYGRC</name>
<feature type="domain" description="TECPR1-like DysF" evidence="7">
    <location>
        <begin position="168"/>
        <end position="516"/>
    </location>
</feature>
<keyword evidence="5" id="KW-0576">Peroxisome</keyword>
<evidence type="ECO:0000313" key="8">
    <source>
        <dbReference type="EMBL" id="CAR26669.1"/>
    </source>
</evidence>
<evidence type="ECO:0000259" key="7">
    <source>
        <dbReference type="Pfam" id="PF06398"/>
    </source>
</evidence>
<dbReference type="InParanoid" id="C5DSA8"/>
<evidence type="ECO:0000256" key="4">
    <source>
        <dbReference type="ARBA" id="ARBA00023136"/>
    </source>
</evidence>
<keyword evidence="2 6" id="KW-0812">Transmembrane</keyword>
<dbReference type="FunCoup" id="C5DSA8">
    <property type="interactions" value="36"/>
</dbReference>
<sequence length="533" mass="61850">MSAPRKREIMKTYFTKRYEKVLDSLMVADTTAAVATLVNGDSKRASGLPNLEVVHGVASSLFNASLEKLKPNKDKEDLTLEKATESSDEFWKDENFKQEIHSESPNSYIETDQDQDQEASKVEAKTRQHFIDIFVEKLIAKMVPERLPERERLFQSNSEDEKLGYQTVSATKLTQNLKDLSAKTGGMFETQDTIVRLLTWRNPSGTITMLILLTMICFNPMCFLVFPLLYIMYAMMVPGYMRRHPLRRTLYPIRRANGKSLLRELANGGIPKSSQPPYSFDLYRTNSDSLKDENVNNGAELVANIRDFQNATTSLLSFLSSLEKFKYGTAGFKDERFSTLVFLAYFIGFCILGLVSPYINWSLVISFALWFGMLVIHPKTLPRIKKHINTNPVHHSKRTIRDSEKYDVILDEPPEVRFVEIFEIYEQGITPRHWEFFKISSQVFDSSDKFRKLQKPPPGVDSLSEVLPPKTWSFDENSQWEVDYDAEKWAFERGLLLPIQEEFLTDDMFKRRRLTRKVLRYANPIRKPFYKYK</sequence>
<evidence type="ECO:0000313" key="9">
    <source>
        <dbReference type="Proteomes" id="UP000008536"/>
    </source>
</evidence>
<dbReference type="InterPro" id="IPR052816">
    <property type="entry name" value="Peroxisomal_Membrane_PEX28-32"/>
</dbReference>
<accession>C5DSA8</accession>
<dbReference type="HOGENOM" id="CLU_034954_0_0_1"/>
<dbReference type="GO" id="GO:0005778">
    <property type="term" value="C:peroxisomal membrane"/>
    <property type="evidence" value="ECO:0007669"/>
    <property type="project" value="UniProtKB-SubCell"/>
</dbReference>
<keyword evidence="4 6" id="KW-0472">Membrane</keyword>
<dbReference type="Pfam" id="PF06398">
    <property type="entry name" value="Pex24p"/>
    <property type="match status" value="1"/>
</dbReference>
<evidence type="ECO:0000256" key="5">
    <source>
        <dbReference type="ARBA" id="ARBA00023140"/>
    </source>
</evidence>
<dbReference type="GO" id="GO:0007031">
    <property type="term" value="P:peroxisome organization"/>
    <property type="evidence" value="ECO:0007669"/>
    <property type="project" value="UniProtKB-ARBA"/>
</dbReference>
<organism evidence="8 9">
    <name type="scientific">Zygosaccharomyces rouxii (strain ATCC 2623 / CBS 732 / NBRC 1130 / NCYC 568 / NRRL Y-229)</name>
    <dbReference type="NCBI Taxonomy" id="559307"/>
    <lineage>
        <taxon>Eukaryota</taxon>
        <taxon>Fungi</taxon>
        <taxon>Dikarya</taxon>
        <taxon>Ascomycota</taxon>
        <taxon>Saccharomycotina</taxon>
        <taxon>Saccharomycetes</taxon>
        <taxon>Saccharomycetales</taxon>
        <taxon>Saccharomycetaceae</taxon>
        <taxon>Zygosaccharomyces</taxon>
    </lineage>
</organism>
<evidence type="ECO:0000256" key="6">
    <source>
        <dbReference type="SAM" id="Phobius"/>
    </source>
</evidence>
<dbReference type="KEGG" id="zro:ZYRO0B15246g"/>
<dbReference type="InterPro" id="IPR010482">
    <property type="entry name" value="TECPR1-like_DysF"/>
</dbReference>
<gene>
    <name evidence="8" type="ordered locus">ZYRO0B15246g</name>
</gene>
<dbReference type="AlphaFoldDB" id="C5DSA8"/>
<feature type="transmembrane region" description="Helical" evidence="6">
    <location>
        <begin position="207"/>
        <end position="233"/>
    </location>
</feature>
<keyword evidence="9" id="KW-1185">Reference proteome</keyword>
<dbReference type="Proteomes" id="UP000008536">
    <property type="component" value="Chromosome B"/>
</dbReference>
<dbReference type="EMBL" id="CU928174">
    <property type="protein sequence ID" value="CAR26669.1"/>
    <property type="molecule type" value="Genomic_DNA"/>
</dbReference>